<comment type="caution">
    <text evidence="2">The sequence shown here is derived from an EMBL/GenBank/DDBJ whole genome shotgun (WGS) entry which is preliminary data.</text>
</comment>
<name>A0A8J7KBD1_9BACL</name>
<sequence length="494" mass="58020">MKAINLQSIIAAKQSLPTPMLERFLDSFGIEIKAHELEDLELLVEAIYEHGTIFPLHNFFVGYRIEQISKEFDLLRVCDRLVVDIELKRQQTGERMEKQLRQNRYYLNSLNREVHLFTFVSSERKLYTLKDDRFEETSLKTLLDVLARQENLLEADVGQLFTPTQYLVSPFNQIGPFLNSQYFLTSQQQEFKNTILHLLHTKLGNQILAVEGEAGTGKTLLTYDIAKHFHDQQQAVTIIHCGLLNEGHLRLKQEGFDIRAAHVLDHHLPKSSLIVVDEAQRMHPSHIEKLLTYSYQNDVHLLFSYDPRQYIGREEAKYRNEETFQRVTTAERPFRLTGRIRSNKEIISFTKKLFDRRRPDQLRPYENIHFQYFTNLQDAKQFVQLKARRGWQFIDYTVPPMNGDLIREMSLNYERNSLQVIGQEFDKVIIIIGEAVTYNEEGRLVDRTPNDYLAAHMIHQNMTRAREQLYVVILNNLEVLETCLHVLPLKEADM</sequence>
<evidence type="ECO:0000313" key="3">
    <source>
        <dbReference type="Proteomes" id="UP000622653"/>
    </source>
</evidence>
<reference evidence="2" key="1">
    <citation type="submission" date="2020-11" db="EMBL/GenBank/DDBJ databases">
        <title>Multidrug resistant novel bacterium Savagea serpentis sp. nov., isolated from the scats of a vine snake (Ahaetulla nasuta).</title>
        <authorList>
            <person name="Venkata Ramana V."/>
            <person name="Vikas Patil S."/>
            <person name="Yogita Lugani V."/>
        </authorList>
    </citation>
    <scope>NUCLEOTIDE SEQUENCE</scope>
    <source>
        <strain evidence="2">SN6</strain>
    </source>
</reference>
<gene>
    <name evidence="2" type="ORF">IRY55_02830</name>
</gene>
<dbReference type="Gene3D" id="3.40.50.300">
    <property type="entry name" value="P-loop containing nucleotide triphosphate hydrolases"/>
    <property type="match status" value="1"/>
</dbReference>
<dbReference type="Proteomes" id="UP000622653">
    <property type="component" value="Unassembled WGS sequence"/>
</dbReference>
<dbReference type="SUPFAM" id="SSF52540">
    <property type="entry name" value="P-loop containing nucleoside triphosphate hydrolases"/>
    <property type="match status" value="1"/>
</dbReference>
<organism evidence="2 3">
    <name type="scientific">Savagea serpentis</name>
    <dbReference type="NCBI Taxonomy" id="2785297"/>
    <lineage>
        <taxon>Bacteria</taxon>
        <taxon>Bacillati</taxon>
        <taxon>Bacillota</taxon>
        <taxon>Bacilli</taxon>
        <taxon>Bacillales</taxon>
        <taxon>Caryophanaceae</taxon>
        <taxon>Savagea</taxon>
    </lineage>
</organism>
<dbReference type="InterPro" id="IPR027417">
    <property type="entry name" value="P-loop_NTPase"/>
</dbReference>
<proteinExistence type="predicted"/>
<dbReference type="AlphaFoldDB" id="A0A8J7KBD1"/>
<feature type="domain" description="AAA+ ATPase" evidence="1">
    <location>
        <begin position="204"/>
        <end position="475"/>
    </location>
</feature>
<accession>A0A8J7KBD1</accession>
<keyword evidence="3" id="KW-1185">Reference proteome</keyword>
<dbReference type="InterPro" id="IPR003593">
    <property type="entry name" value="AAA+_ATPase"/>
</dbReference>
<dbReference type="SMART" id="SM00382">
    <property type="entry name" value="AAA"/>
    <property type="match status" value="1"/>
</dbReference>
<evidence type="ECO:0000259" key="1">
    <source>
        <dbReference type="SMART" id="SM00382"/>
    </source>
</evidence>
<dbReference type="Pfam" id="PF09848">
    <property type="entry name" value="SLFN-g3_helicase"/>
    <property type="match status" value="1"/>
</dbReference>
<protein>
    <submittedName>
        <fullName evidence="2">DUF2075 domain-containing protein</fullName>
    </submittedName>
</protein>
<dbReference type="EMBL" id="JADKPV010000001">
    <property type="protein sequence ID" value="MBF4500287.1"/>
    <property type="molecule type" value="Genomic_DNA"/>
</dbReference>
<evidence type="ECO:0000313" key="2">
    <source>
        <dbReference type="EMBL" id="MBF4500287.1"/>
    </source>
</evidence>
<dbReference type="InterPro" id="IPR018647">
    <property type="entry name" value="SLFN_3-like_DNA/RNA_helicase"/>
</dbReference>
<dbReference type="RefSeq" id="WP_194561735.1">
    <property type="nucleotide sequence ID" value="NZ_JADKPV010000001.1"/>
</dbReference>